<dbReference type="Gene3D" id="2.40.290.10">
    <property type="match status" value="1"/>
</dbReference>
<evidence type="ECO:0000256" key="1">
    <source>
        <dbReference type="ARBA" id="ARBA00004123"/>
    </source>
</evidence>
<protein>
    <submittedName>
        <fullName evidence="6">RNA-binding 15</fullName>
    </submittedName>
</protein>
<evidence type="ECO:0000259" key="5">
    <source>
        <dbReference type="PROSITE" id="PS50917"/>
    </source>
</evidence>
<sequence length="428" mass="48407">MNGYKSKVQATNCLWIGGLRDSANILDLEKKIKSILNTNDSSKYDILYTSPNNYAFVLFYNVKHAEEVRYELRNKKLPRSDKLRIDFHDPKKFTLLQPKPRKSRSPTSPAKRRLVQPDTQAPQDDAAAETKSKKSKLPNGAEPKPNYENIIITKTDNVRRVDAVGSKNRSRSRTASPVQPKKKRSSSPNGHSNGDSQADKREFELAKQRDEGEIAEESRPGRHVIESSWLLDESHVHLSRSVMTKSMKSVADMKTLLEPYSNWSGQLTLKKNSFPVKFYLMAGNQQLAETFLPAHNTDMNLHINQRIRLDSSKLDDIEKRLSERFECDDSVTYSVFVCVATQLTKSDKSVLHKRSLHNLVSYLNQKSAAGVVNLPDDARVHANLNIFTASSNLSSRVFKQLLAGFRAEQLSQEQDSFLICVLLKSGSV</sequence>
<feature type="compositionally biased region" description="Basic residues" evidence="4">
    <location>
        <begin position="99"/>
        <end position="114"/>
    </location>
</feature>
<proteinExistence type="predicted"/>
<dbReference type="CDD" id="cd21544">
    <property type="entry name" value="SPOC_RBM15-like"/>
    <property type="match status" value="1"/>
</dbReference>
<reference evidence="6 7" key="1">
    <citation type="journal article" date="2018" name="Sci. Rep.">
        <title>Genomic signatures of local adaptation to the degree of environmental predictability in rotifers.</title>
        <authorList>
            <person name="Franch-Gras L."/>
            <person name="Hahn C."/>
            <person name="Garcia-Roger E.M."/>
            <person name="Carmona M.J."/>
            <person name="Serra M."/>
            <person name="Gomez A."/>
        </authorList>
    </citation>
    <scope>NUCLEOTIDE SEQUENCE [LARGE SCALE GENOMIC DNA]</scope>
    <source>
        <strain evidence="6">HYR1</strain>
    </source>
</reference>
<dbReference type="Proteomes" id="UP000276133">
    <property type="component" value="Unassembled WGS sequence"/>
</dbReference>
<evidence type="ECO:0000256" key="2">
    <source>
        <dbReference type="ARBA" id="ARBA00022884"/>
    </source>
</evidence>
<dbReference type="GO" id="GO:0003723">
    <property type="term" value="F:RNA binding"/>
    <property type="evidence" value="ECO:0007669"/>
    <property type="project" value="UniProtKB-KW"/>
</dbReference>
<comment type="subcellular location">
    <subcellularLocation>
        <location evidence="1">Nucleus</location>
    </subcellularLocation>
</comment>
<feature type="region of interest" description="Disordered" evidence="4">
    <location>
        <begin position="88"/>
        <end position="200"/>
    </location>
</feature>
<evidence type="ECO:0000256" key="4">
    <source>
        <dbReference type="SAM" id="MobiDB-lite"/>
    </source>
</evidence>
<dbReference type="AlphaFoldDB" id="A0A3M7PJN4"/>
<keyword evidence="3" id="KW-0539">Nucleus</keyword>
<dbReference type="EMBL" id="REGN01010491">
    <property type="protein sequence ID" value="RMZ98934.1"/>
    <property type="molecule type" value="Genomic_DNA"/>
</dbReference>
<feature type="compositionally biased region" description="Polar residues" evidence="4">
    <location>
        <begin position="186"/>
        <end position="196"/>
    </location>
</feature>
<name>A0A3M7PJN4_BRAPC</name>
<dbReference type="Gene3D" id="3.30.70.330">
    <property type="match status" value="1"/>
</dbReference>
<feature type="domain" description="SPOC" evidence="5">
    <location>
        <begin position="252"/>
        <end position="425"/>
    </location>
</feature>
<keyword evidence="7" id="KW-1185">Reference proteome</keyword>
<evidence type="ECO:0000313" key="6">
    <source>
        <dbReference type="EMBL" id="RMZ98934.1"/>
    </source>
</evidence>
<dbReference type="InterPro" id="IPR016194">
    <property type="entry name" value="SPOC-like_C_dom_sf"/>
</dbReference>
<dbReference type="SUPFAM" id="SSF54928">
    <property type="entry name" value="RNA-binding domain, RBD"/>
    <property type="match status" value="1"/>
</dbReference>
<dbReference type="InterPro" id="IPR012677">
    <property type="entry name" value="Nucleotide-bd_a/b_plait_sf"/>
</dbReference>
<dbReference type="InterPro" id="IPR035979">
    <property type="entry name" value="RBD_domain_sf"/>
</dbReference>
<feature type="compositionally biased region" description="Low complexity" evidence="4">
    <location>
        <begin position="116"/>
        <end position="125"/>
    </location>
</feature>
<dbReference type="PROSITE" id="PS50917">
    <property type="entry name" value="SPOC"/>
    <property type="match status" value="1"/>
</dbReference>
<gene>
    <name evidence="6" type="ORF">BpHYR1_037431</name>
</gene>
<dbReference type="InterPro" id="IPR010912">
    <property type="entry name" value="SPOC_met"/>
</dbReference>
<dbReference type="SUPFAM" id="SSF100939">
    <property type="entry name" value="SPOC domain-like"/>
    <property type="match status" value="1"/>
</dbReference>
<dbReference type="OrthoDB" id="10050565at2759"/>
<dbReference type="Pfam" id="PF07744">
    <property type="entry name" value="SPOC"/>
    <property type="match status" value="1"/>
</dbReference>
<comment type="caution">
    <text evidence="6">The sequence shown here is derived from an EMBL/GenBank/DDBJ whole genome shotgun (WGS) entry which is preliminary data.</text>
</comment>
<evidence type="ECO:0000313" key="7">
    <source>
        <dbReference type="Proteomes" id="UP000276133"/>
    </source>
</evidence>
<keyword evidence="2" id="KW-0694">RNA-binding</keyword>
<dbReference type="GO" id="GO:0005634">
    <property type="term" value="C:nucleus"/>
    <property type="evidence" value="ECO:0007669"/>
    <property type="project" value="UniProtKB-SubCell"/>
</dbReference>
<dbReference type="InterPro" id="IPR012921">
    <property type="entry name" value="SPOC_C"/>
</dbReference>
<accession>A0A3M7PJN4</accession>
<organism evidence="6 7">
    <name type="scientific">Brachionus plicatilis</name>
    <name type="common">Marine rotifer</name>
    <name type="synonym">Brachionus muelleri</name>
    <dbReference type="NCBI Taxonomy" id="10195"/>
    <lineage>
        <taxon>Eukaryota</taxon>
        <taxon>Metazoa</taxon>
        <taxon>Spiralia</taxon>
        <taxon>Gnathifera</taxon>
        <taxon>Rotifera</taxon>
        <taxon>Eurotatoria</taxon>
        <taxon>Monogononta</taxon>
        <taxon>Pseudotrocha</taxon>
        <taxon>Ploima</taxon>
        <taxon>Brachionidae</taxon>
        <taxon>Brachionus</taxon>
    </lineage>
</organism>
<evidence type="ECO:0000256" key="3">
    <source>
        <dbReference type="ARBA" id="ARBA00023242"/>
    </source>
</evidence>
<dbReference type="STRING" id="10195.A0A3M7PJN4"/>